<dbReference type="PROSITE" id="PS51819">
    <property type="entry name" value="VOC"/>
    <property type="match status" value="1"/>
</dbReference>
<dbReference type="AlphaFoldDB" id="A0AAU7CTS2"/>
<evidence type="ECO:0000259" key="4">
    <source>
        <dbReference type="PROSITE" id="PS51819"/>
    </source>
</evidence>
<sequence>MSDIRIASIAPILPSHNLRRSMDYYHLLGFSCTPYQDGDGYAFLTRDGLEIHLRKAPDLIERHNPCGVYFYLDSGTTATLEAEFRAAGVEILSPLEPREWKMNEFMVSDPDGNLLRFGEKLA</sequence>
<dbReference type="SUPFAM" id="SSF54593">
    <property type="entry name" value="Glyoxalase/Bleomycin resistance protein/Dihydroxybiphenyl dioxygenase"/>
    <property type="match status" value="1"/>
</dbReference>
<protein>
    <recommendedName>
        <fullName evidence="2">Bleomycin resistance protein</fullName>
    </recommendedName>
</protein>
<organism evidence="5">
    <name type="scientific">Edaphobacter paludis</name>
    <dbReference type="NCBI Taxonomy" id="3035702"/>
    <lineage>
        <taxon>Bacteria</taxon>
        <taxon>Pseudomonadati</taxon>
        <taxon>Acidobacteriota</taxon>
        <taxon>Terriglobia</taxon>
        <taxon>Terriglobales</taxon>
        <taxon>Acidobacteriaceae</taxon>
        <taxon>Edaphobacter</taxon>
    </lineage>
</organism>
<proteinExistence type="inferred from homology"/>
<gene>
    <name evidence="5" type="ORF">P4G45_08465</name>
</gene>
<dbReference type="GO" id="GO:0046677">
    <property type="term" value="P:response to antibiotic"/>
    <property type="evidence" value="ECO:0007669"/>
    <property type="project" value="UniProtKB-KW"/>
</dbReference>
<evidence type="ECO:0000256" key="2">
    <source>
        <dbReference type="ARBA" id="ARBA00021572"/>
    </source>
</evidence>
<dbReference type="InterPro" id="IPR004360">
    <property type="entry name" value="Glyas_Fos-R_dOase_dom"/>
</dbReference>
<dbReference type="Gene3D" id="3.10.180.10">
    <property type="entry name" value="2,3-Dihydroxybiphenyl 1,2-Dioxygenase, domain 1"/>
    <property type="match status" value="1"/>
</dbReference>
<dbReference type="CDD" id="cd08349">
    <property type="entry name" value="BLMA_like"/>
    <property type="match status" value="1"/>
</dbReference>
<dbReference type="EMBL" id="CP121194">
    <property type="protein sequence ID" value="XBH08532.1"/>
    <property type="molecule type" value="Genomic_DNA"/>
</dbReference>
<accession>A0AAU7CTS2</accession>
<comment type="similarity">
    <text evidence="1">Belongs to the bleomycin resistance protein family.</text>
</comment>
<dbReference type="KEGG" id="epl:P4G45_08465"/>
<feature type="domain" description="VOC" evidence="4">
    <location>
        <begin position="5"/>
        <end position="120"/>
    </location>
</feature>
<evidence type="ECO:0000256" key="3">
    <source>
        <dbReference type="ARBA" id="ARBA00023251"/>
    </source>
</evidence>
<reference evidence="5" key="1">
    <citation type="submission" date="2023-03" db="EMBL/GenBank/DDBJ databases">
        <title>Edaphobacter sp.</title>
        <authorList>
            <person name="Huber K.J."/>
            <person name="Papendorf J."/>
            <person name="Pilke C."/>
            <person name="Bunk B."/>
            <person name="Sproeer C."/>
            <person name="Pester M."/>
        </authorList>
    </citation>
    <scope>NUCLEOTIDE SEQUENCE</scope>
    <source>
        <strain evidence="5">DSM 109919</strain>
    </source>
</reference>
<dbReference type="RefSeq" id="WP_348266041.1">
    <property type="nucleotide sequence ID" value="NZ_CP121194.1"/>
</dbReference>
<evidence type="ECO:0000256" key="1">
    <source>
        <dbReference type="ARBA" id="ARBA00011051"/>
    </source>
</evidence>
<dbReference type="Pfam" id="PF00903">
    <property type="entry name" value="Glyoxalase"/>
    <property type="match status" value="1"/>
</dbReference>
<keyword evidence="3" id="KW-0046">Antibiotic resistance</keyword>
<dbReference type="InterPro" id="IPR037523">
    <property type="entry name" value="VOC_core"/>
</dbReference>
<evidence type="ECO:0000313" key="5">
    <source>
        <dbReference type="EMBL" id="XBH08532.1"/>
    </source>
</evidence>
<name>A0AAU7CTS2_9BACT</name>
<dbReference type="InterPro" id="IPR029068">
    <property type="entry name" value="Glyas_Bleomycin-R_OHBP_Dase"/>
</dbReference>
<dbReference type="InterPro" id="IPR000335">
    <property type="entry name" value="Bleomycin-R"/>
</dbReference>